<evidence type="ECO:0000256" key="12">
    <source>
        <dbReference type="SAM" id="MobiDB-lite"/>
    </source>
</evidence>
<dbReference type="Proteomes" id="UP001255856">
    <property type="component" value="Unassembled WGS sequence"/>
</dbReference>
<keyword evidence="8" id="KW-1133">Transmembrane helix</keyword>
<reference evidence="13" key="1">
    <citation type="submission" date="2021-01" db="EMBL/GenBank/DDBJ databases">
        <authorList>
            <person name="Eckstrom K.M.E."/>
        </authorList>
    </citation>
    <scope>NUCLEOTIDE SEQUENCE</scope>
    <source>
        <strain evidence="13">UVCC 0001</strain>
    </source>
</reference>
<dbReference type="Pfam" id="PF01762">
    <property type="entry name" value="Galactosyl_T"/>
    <property type="match status" value="1"/>
</dbReference>
<evidence type="ECO:0000256" key="8">
    <source>
        <dbReference type="ARBA" id="ARBA00022989"/>
    </source>
</evidence>
<evidence type="ECO:0000313" key="14">
    <source>
        <dbReference type="Proteomes" id="UP001255856"/>
    </source>
</evidence>
<dbReference type="PANTHER" id="PTHR11214">
    <property type="entry name" value="BETA-1,3-N-ACETYLGLUCOSAMINYLTRANSFERASE"/>
    <property type="match status" value="1"/>
</dbReference>
<proteinExistence type="inferred from homology"/>
<keyword evidence="7" id="KW-0735">Signal-anchor</keyword>
<evidence type="ECO:0000256" key="5">
    <source>
        <dbReference type="ARBA" id="ARBA00022679"/>
    </source>
</evidence>
<feature type="compositionally biased region" description="Acidic residues" evidence="12">
    <location>
        <begin position="407"/>
        <end position="421"/>
    </location>
</feature>
<keyword evidence="14" id="KW-1185">Reference proteome</keyword>
<keyword evidence="5" id="KW-0808">Transferase</keyword>
<evidence type="ECO:0000256" key="7">
    <source>
        <dbReference type="ARBA" id="ARBA00022968"/>
    </source>
</evidence>
<dbReference type="PANTHER" id="PTHR11214:SF3">
    <property type="entry name" value="BETA-1,3-GALACTOSYLTRANSFERASE 6"/>
    <property type="match status" value="1"/>
</dbReference>
<evidence type="ECO:0000256" key="9">
    <source>
        <dbReference type="ARBA" id="ARBA00023034"/>
    </source>
</evidence>
<comment type="caution">
    <text evidence="13">The sequence shown here is derived from an EMBL/GenBank/DDBJ whole genome shotgun (WGS) entry which is preliminary data.</text>
</comment>
<evidence type="ECO:0000256" key="6">
    <source>
        <dbReference type="ARBA" id="ARBA00022692"/>
    </source>
</evidence>
<dbReference type="EMBL" id="JASFZW010000003">
    <property type="protein sequence ID" value="KAK2079001.1"/>
    <property type="molecule type" value="Genomic_DNA"/>
</dbReference>
<protein>
    <recommendedName>
        <fullName evidence="11">Hexosyltransferase</fullName>
        <ecNumber evidence="11">2.4.1.-</ecNumber>
    </recommendedName>
</protein>
<comment type="cofactor">
    <cofactor evidence="11">
        <name>Mn(2+)</name>
        <dbReference type="ChEBI" id="CHEBI:29035"/>
    </cofactor>
</comment>
<comment type="subcellular location">
    <subcellularLocation>
        <location evidence="1 11">Golgi apparatus membrane</location>
        <topology evidence="1 11">Single-pass type II membrane protein</topology>
    </subcellularLocation>
</comment>
<feature type="region of interest" description="Disordered" evidence="12">
    <location>
        <begin position="399"/>
        <end position="453"/>
    </location>
</feature>
<organism evidence="13 14">
    <name type="scientific">Prototheca wickerhamii</name>
    <dbReference type="NCBI Taxonomy" id="3111"/>
    <lineage>
        <taxon>Eukaryota</taxon>
        <taxon>Viridiplantae</taxon>
        <taxon>Chlorophyta</taxon>
        <taxon>core chlorophytes</taxon>
        <taxon>Trebouxiophyceae</taxon>
        <taxon>Chlorellales</taxon>
        <taxon>Chlorellaceae</taxon>
        <taxon>Prototheca</taxon>
    </lineage>
</organism>
<dbReference type="AlphaFoldDB" id="A0AAD9IJU9"/>
<keyword evidence="4 11" id="KW-0328">Glycosyltransferase</keyword>
<name>A0AAD9IJU9_PROWI</name>
<sequence>MATRRIPGPRSLWRHGPHPSWAPLILIFVVALVIVHRGQSLVPAPSSFAHRDVLEEASGVIYTAAELEREVQLEREALKPTEAPLQPLFLFVGVLSGRGYRHRRLAVREAWATEATKSGLVETRFVLSQDERTPQVVKELDTYGDIIFIQQRTNYKSILYKTYYILEHAVKHYDVKFVLKTDDDAFVNIGVLIAELRALCINPDCSNERLYVGRMARHSEVLLQHGHKWNNDAFYNHTGLKMYPTYAMGGGYVLGGEVARVVVDMHERMSLKFTPIEDATLGFWLSALDLRVVDHPMFWTWAAPCCFRSPLRRAGRRIITRFVMEPKFEKSVCSTQDPWVILHKIDSPTRMRFVGAKAKNCSGQFDGLSYSLGPWLPPPAHERWAEKFAPRLEWSEKRRQARGADAGDAEADREVETEEWEDYLKAEEESAAAMDKGGVVGKEDQAAAVDTAR</sequence>
<comment type="similarity">
    <text evidence="3 11">Belongs to the glycosyltransferase 31 family.</text>
</comment>
<keyword evidence="11" id="KW-0464">Manganese</keyword>
<keyword evidence="6" id="KW-0812">Transmembrane</keyword>
<dbReference type="EC" id="2.4.1.-" evidence="11"/>
<dbReference type="Gene3D" id="3.90.550.50">
    <property type="match status" value="1"/>
</dbReference>
<dbReference type="GO" id="GO:0000139">
    <property type="term" value="C:Golgi membrane"/>
    <property type="evidence" value="ECO:0007669"/>
    <property type="project" value="UniProtKB-SubCell"/>
</dbReference>
<evidence type="ECO:0000256" key="3">
    <source>
        <dbReference type="ARBA" id="ARBA00008661"/>
    </source>
</evidence>
<evidence type="ECO:0000256" key="10">
    <source>
        <dbReference type="ARBA" id="ARBA00023136"/>
    </source>
</evidence>
<accession>A0AAD9IJU9</accession>
<evidence type="ECO:0000256" key="1">
    <source>
        <dbReference type="ARBA" id="ARBA00004323"/>
    </source>
</evidence>
<gene>
    <name evidence="13" type="ORF">QBZ16_002691</name>
</gene>
<dbReference type="GO" id="GO:0006493">
    <property type="term" value="P:protein O-linked glycosylation"/>
    <property type="evidence" value="ECO:0007669"/>
    <property type="project" value="TreeGrafter"/>
</dbReference>
<evidence type="ECO:0000256" key="4">
    <source>
        <dbReference type="ARBA" id="ARBA00022676"/>
    </source>
</evidence>
<evidence type="ECO:0000313" key="13">
    <source>
        <dbReference type="EMBL" id="KAK2079001.1"/>
    </source>
</evidence>
<comment type="pathway">
    <text evidence="2">Protein modification; protein glycosylation.</text>
</comment>
<keyword evidence="10" id="KW-0472">Membrane</keyword>
<evidence type="ECO:0000256" key="11">
    <source>
        <dbReference type="RuleBase" id="RU363063"/>
    </source>
</evidence>
<dbReference type="GO" id="GO:0016758">
    <property type="term" value="F:hexosyltransferase activity"/>
    <property type="evidence" value="ECO:0007669"/>
    <property type="project" value="InterPro"/>
</dbReference>
<keyword evidence="9 11" id="KW-0333">Golgi apparatus</keyword>
<evidence type="ECO:0000256" key="2">
    <source>
        <dbReference type="ARBA" id="ARBA00004922"/>
    </source>
</evidence>
<dbReference type="InterPro" id="IPR002659">
    <property type="entry name" value="Glyco_trans_31"/>
</dbReference>